<evidence type="ECO:0000313" key="14">
    <source>
        <dbReference type="EMBL" id="ARF09768.1"/>
    </source>
</evidence>
<dbReference type="SUPFAM" id="SSF81585">
    <property type="entry name" value="PsbU/PolX domain-like"/>
    <property type="match status" value="1"/>
</dbReference>
<dbReference type="InterPro" id="IPR037160">
    <property type="entry name" value="DNA_Pol_thumb_sf"/>
</dbReference>
<evidence type="ECO:0000256" key="11">
    <source>
        <dbReference type="ARBA" id="ARBA00023239"/>
    </source>
</evidence>
<dbReference type="InterPro" id="IPR022312">
    <property type="entry name" value="DNA_pol_X"/>
</dbReference>
<dbReference type="PROSITE" id="PS00522">
    <property type="entry name" value="DNA_POLYMERASE_X"/>
    <property type="match status" value="1"/>
</dbReference>
<dbReference type="GO" id="GO:0016829">
    <property type="term" value="F:lyase activity"/>
    <property type="evidence" value="ECO:0007669"/>
    <property type="project" value="UniProtKB-KW"/>
</dbReference>
<keyword evidence="4" id="KW-0808">Transferase</keyword>
<evidence type="ECO:0000256" key="10">
    <source>
        <dbReference type="ARBA" id="ARBA00023204"/>
    </source>
</evidence>
<dbReference type="InterPro" id="IPR029398">
    <property type="entry name" value="PolB_thumb"/>
</dbReference>
<evidence type="ECO:0000256" key="5">
    <source>
        <dbReference type="ARBA" id="ARBA00022695"/>
    </source>
</evidence>
<dbReference type="FunFam" id="3.30.210.10:FF:000002">
    <property type="entry name" value="DNA polymerase"/>
    <property type="match status" value="1"/>
</dbReference>
<dbReference type="SMART" id="SM00483">
    <property type="entry name" value="POLXc"/>
    <property type="match status" value="1"/>
</dbReference>
<dbReference type="SUPFAM" id="SSF81301">
    <property type="entry name" value="Nucleotidyltransferase"/>
    <property type="match status" value="1"/>
</dbReference>
<dbReference type="InterPro" id="IPR010996">
    <property type="entry name" value="HHH_MUS81"/>
</dbReference>
<evidence type="ECO:0000256" key="1">
    <source>
        <dbReference type="ARBA" id="ARBA00008323"/>
    </source>
</evidence>
<feature type="domain" description="DNA-directed DNA polymerase X" evidence="13">
    <location>
        <begin position="14"/>
        <end position="353"/>
    </location>
</feature>
<keyword evidence="11" id="KW-0456">Lyase</keyword>
<dbReference type="InterPro" id="IPR002054">
    <property type="entry name" value="DNA-dir_DNA_pol_X"/>
</dbReference>
<organism evidence="14">
    <name type="scientific">Indivirus ILV1</name>
    <dbReference type="NCBI Taxonomy" id="1977633"/>
    <lineage>
        <taxon>Viruses</taxon>
        <taxon>Varidnaviria</taxon>
        <taxon>Bamfordvirae</taxon>
        <taxon>Nucleocytoviricota</taxon>
        <taxon>Megaviricetes</taxon>
        <taxon>Imitervirales</taxon>
        <taxon>Mimiviridae</taxon>
        <taxon>Klosneuvirinae</taxon>
        <taxon>Indivirus</taxon>
    </lineage>
</organism>
<dbReference type="Gene3D" id="1.10.150.110">
    <property type="entry name" value="DNA polymerase beta, N-terminal domain-like"/>
    <property type="match status" value="1"/>
</dbReference>
<comment type="similarity">
    <text evidence="1">Belongs to the DNA polymerase type-X family.</text>
</comment>
<dbReference type="Pfam" id="PF14791">
    <property type="entry name" value="DNA_pol_B_thumb"/>
    <property type="match status" value="1"/>
</dbReference>
<dbReference type="GO" id="GO:0006260">
    <property type="term" value="P:DNA replication"/>
    <property type="evidence" value="ECO:0007669"/>
    <property type="project" value="UniProtKB-KW"/>
</dbReference>
<dbReference type="InterPro" id="IPR018944">
    <property type="entry name" value="DNA_pol_lambd_fingers_domain"/>
</dbReference>
<evidence type="ECO:0000256" key="3">
    <source>
        <dbReference type="ARBA" id="ARBA00022634"/>
    </source>
</evidence>
<evidence type="ECO:0000259" key="13">
    <source>
        <dbReference type="SMART" id="SM00483"/>
    </source>
</evidence>
<dbReference type="SUPFAM" id="SSF47802">
    <property type="entry name" value="DNA polymerase beta, N-terminal domain-like"/>
    <property type="match status" value="1"/>
</dbReference>
<dbReference type="InterPro" id="IPR027421">
    <property type="entry name" value="DNA_pol_lamdba_lyase_dom_sf"/>
</dbReference>
<dbReference type="InterPro" id="IPR043519">
    <property type="entry name" value="NT_sf"/>
</dbReference>
<dbReference type="GO" id="GO:0003677">
    <property type="term" value="F:DNA binding"/>
    <property type="evidence" value="ECO:0007669"/>
    <property type="project" value="UniProtKB-KW"/>
</dbReference>
<dbReference type="PRINTS" id="PR00870">
    <property type="entry name" value="DNAPOLXBETA"/>
</dbReference>
<dbReference type="GO" id="GO:0003887">
    <property type="term" value="F:DNA-directed DNA polymerase activity"/>
    <property type="evidence" value="ECO:0007669"/>
    <property type="project" value="UniProtKB-KW"/>
</dbReference>
<evidence type="ECO:0000256" key="9">
    <source>
        <dbReference type="ARBA" id="ARBA00023125"/>
    </source>
</evidence>
<evidence type="ECO:0000256" key="12">
    <source>
        <dbReference type="ARBA" id="ARBA00049244"/>
    </source>
</evidence>
<dbReference type="InterPro" id="IPR002008">
    <property type="entry name" value="DNA_pol_X_beta-like"/>
</dbReference>
<name>A0A1V0SDN9_9VIRU</name>
<keyword evidence="9" id="KW-0238">DNA-binding</keyword>
<reference evidence="14" key="1">
    <citation type="journal article" date="2017" name="Science">
        <title>Giant viruses with an expanded complement of translation system components.</title>
        <authorList>
            <person name="Schulz F."/>
            <person name="Yutin N."/>
            <person name="Ivanova N.N."/>
            <person name="Ortega D.R."/>
            <person name="Lee T.K."/>
            <person name="Vierheilig J."/>
            <person name="Daims H."/>
            <person name="Horn M."/>
            <person name="Wagner M."/>
            <person name="Jensen G.J."/>
            <person name="Kyrpides N.C."/>
            <person name="Koonin E.V."/>
            <person name="Woyke T."/>
        </authorList>
    </citation>
    <scope>NUCLEOTIDE SEQUENCE</scope>
    <source>
        <strain evidence="14">ILV1</strain>
    </source>
</reference>
<dbReference type="InterPro" id="IPR028207">
    <property type="entry name" value="DNA_pol_B_palm_palm"/>
</dbReference>
<gene>
    <name evidence="14" type="ORF">Indivirus_3_17</name>
</gene>
<protein>
    <recommendedName>
        <fullName evidence="2">DNA-directed DNA polymerase</fullName>
        <ecNumber evidence="2">2.7.7.7</ecNumber>
    </recommendedName>
</protein>
<keyword evidence="8" id="KW-0239">DNA-directed DNA polymerase</keyword>
<evidence type="ECO:0000256" key="4">
    <source>
        <dbReference type="ARBA" id="ARBA00022679"/>
    </source>
</evidence>
<evidence type="ECO:0000256" key="8">
    <source>
        <dbReference type="ARBA" id="ARBA00022932"/>
    </source>
</evidence>
<dbReference type="CDD" id="cd00141">
    <property type="entry name" value="NT_POLXc"/>
    <property type="match status" value="1"/>
</dbReference>
<dbReference type="InterPro" id="IPR019843">
    <property type="entry name" value="DNA_pol-X_BS"/>
</dbReference>
<dbReference type="PRINTS" id="PR00869">
    <property type="entry name" value="DNAPOLX"/>
</dbReference>
<dbReference type="Pfam" id="PF10391">
    <property type="entry name" value="DNA_pol_lambd_f"/>
    <property type="match status" value="1"/>
</dbReference>
<sequence>MPKKEEIDESMAANPNNQKIVDEFLQLIDQIKIQIDNAPATADYVTNNFRLKQITAALLIIKKYPKEIKNGNDLKNIKGIGKGTISRIDEILKTGHLSEIKITLTERKMSKAIEELQEIHGIGHKTAYDLVTKYGITTINQLEKAYNDGIIELNDQILTGLKYHNIYKQNIPRNEVTIIKNYLEKEAKKVNNQLQITICGSYRREKATSNDVDVLITHPNIKTKLQLSLQNENNYLIKFVELLKKDKFLLADLTDKNFEIKYMGYCQFKKNPVRRIDIRYIPYDSYYTALLYFTGSGPFNKKMRRLAEQLGYLLNEYGLYKLNGEKKKRIKINSEKDVFDILEMEYLSPDKRI</sequence>
<evidence type="ECO:0000256" key="2">
    <source>
        <dbReference type="ARBA" id="ARBA00012417"/>
    </source>
</evidence>
<proteinExistence type="inferred from homology"/>
<evidence type="ECO:0000256" key="6">
    <source>
        <dbReference type="ARBA" id="ARBA00022705"/>
    </source>
</evidence>
<dbReference type="Pfam" id="PF14716">
    <property type="entry name" value="HHH_8"/>
    <property type="match status" value="1"/>
</dbReference>
<dbReference type="PANTHER" id="PTHR11276:SF28">
    <property type="entry name" value="DNA POLYMERASE LAMBDA"/>
    <property type="match status" value="1"/>
</dbReference>
<evidence type="ECO:0000256" key="7">
    <source>
        <dbReference type="ARBA" id="ARBA00022763"/>
    </source>
</evidence>
<keyword evidence="10" id="KW-0234">DNA repair</keyword>
<keyword evidence="6" id="KW-0235">DNA replication</keyword>
<dbReference type="EMBL" id="KY684087">
    <property type="protein sequence ID" value="ARF09768.1"/>
    <property type="molecule type" value="Genomic_DNA"/>
</dbReference>
<keyword evidence="5" id="KW-0548">Nucleotidyltransferase</keyword>
<dbReference type="Gene3D" id="1.10.150.20">
    <property type="entry name" value="5' to 3' exonuclease, C-terminal subdomain"/>
    <property type="match status" value="1"/>
</dbReference>
<keyword evidence="3" id="KW-0237">DNA synthesis</keyword>
<dbReference type="Gene3D" id="3.30.210.10">
    <property type="entry name" value="DNA polymerase, thumb domain"/>
    <property type="match status" value="1"/>
</dbReference>
<dbReference type="PANTHER" id="PTHR11276">
    <property type="entry name" value="DNA POLYMERASE TYPE-X FAMILY MEMBER"/>
    <property type="match status" value="1"/>
</dbReference>
<dbReference type="GO" id="GO:0006303">
    <property type="term" value="P:double-strand break repair via nonhomologous end joining"/>
    <property type="evidence" value="ECO:0007669"/>
    <property type="project" value="TreeGrafter"/>
</dbReference>
<comment type="catalytic activity">
    <reaction evidence="12">
        <text>DNA(n) + a 2'-deoxyribonucleoside 5'-triphosphate = DNA(n+1) + diphosphate</text>
        <dbReference type="Rhea" id="RHEA:22508"/>
        <dbReference type="Rhea" id="RHEA-COMP:17339"/>
        <dbReference type="Rhea" id="RHEA-COMP:17340"/>
        <dbReference type="ChEBI" id="CHEBI:33019"/>
        <dbReference type="ChEBI" id="CHEBI:61560"/>
        <dbReference type="ChEBI" id="CHEBI:173112"/>
        <dbReference type="EC" id="2.7.7.7"/>
    </reaction>
</comment>
<keyword evidence="7" id="KW-0227">DNA damage</keyword>
<dbReference type="EC" id="2.7.7.7" evidence="2"/>
<dbReference type="Pfam" id="PF14792">
    <property type="entry name" value="DNA_pol_B_palm"/>
    <property type="match status" value="1"/>
</dbReference>
<dbReference type="Gene3D" id="3.30.460.10">
    <property type="entry name" value="Beta Polymerase, domain 2"/>
    <property type="match status" value="1"/>
</dbReference>
<accession>A0A1V0SDN9</accession>